<dbReference type="InterPro" id="IPR001387">
    <property type="entry name" value="Cro/C1-type_HTH"/>
</dbReference>
<dbReference type="PANTHER" id="PTHR46797">
    <property type="entry name" value="HTH-TYPE TRANSCRIPTIONAL REGULATOR"/>
    <property type="match status" value="1"/>
</dbReference>
<dbReference type="PROSITE" id="PS50943">
    <property type="entry name" value="HTH_CROC1"/>
    <property type="match status" value="1"/>
</dbReference>
<reference evidence="6" key="1">
    <citation type="journal article" date="2019" name="Int. J. Syst. Evol. Microbiol.">
        <title>The Global Catalogue of Microorganisms (GCM) 10K type strain sequencing project: providing services to taxonomists for standard genome sequencing and annotation.</title>
        <authorList>
            <consortium name="The Broad Institute Genomics Platform"/>
            <consortium name="The Broad Institute Genome Sequencing Center for Infectious Disease"/>
            <person name="Wu L."/>
            <person name="Ma J."/>
        </authorList>
    </citation>
    <scope>NUCLEOTIDE SEQUENCE [LARGE SCALE GENOMIC DNA]</scope>
    <source>
        <strain evidence="6">SHR3</strain>
    </source>
</reference>
<dbReference type="PANTHER" id="PTHR46797:SF23">
    <property type="entry name" value="HTH-TYPE TRANSCRIPTIONAL REGULATOR SUTR"/>
    <property type="match status" value="1"/>
</dbReference>
<sequence>MGPTSNFGPVVRDLRAVRGWSQEKLAEMAGLDRSYIGEIERGDAVPSLITAQKLARALQTRLSELIARCECVRGPSPD</sequence>
<dbReference type="Proteomes" id="UP001595974">
    <property type="component" value="Unassembled WGS sequence"/>
</dbReference>
<dbReference type="EMBL" id="JBHSOG010000023">
    <property type="protein sequence ID" value="MFC5769031.1"/>
    <property type="molecule type" value="Genomic_DNA"/>
</dbReference>
<evidence type="ECO:0000259" key="4">
    <source>
        <dbReference type="PROSITE" id="PS50943"/>
    </source>
</evidence>
<keyword evidence="3" id="KW-0804">Transcription</keyword>
<evidence type="ECO:0000313" key="5">
    <source>
        <dbReference type="EMBL" id="MFC5769031.1"/>
    </source>
</evidence>
<keyword evidence="2" id="KW-0238">DNA-binding</keyword>
<evidence type="ECO:0000256" key="1">
    <source>
        <dbReference type="ARBA" id="ARBA00023015"/>
    </source>
</evidence>
<organism evidence="5 6">
    <name type="scientific">Thauera sinica</name>
    <dbReference type="NCBI Taxonomy" id="2665146"/>
    <lineage>
        <taxon>Bacteria</taxon>
        <taxon>Pseudomonadati</taxon>
        <taxon>Pseudomonadota</taxon>
        <taxon>Betaproteobacteria</taxon>
        <taxon>Rhodocyclales</taxon>
        <taxon>Zoogloeaceae</taxon>
        <taxon>Thauera</taxon>
    </lineage>
</organism>
<evidence type="ECO:0000313" key="6">
    <source>
        <dbReference type="Proteomes" id="UP001595974"/>
    </source>
</evidence>
<keyword evidence="6" id="KW-1185">Reference proteome</keyword>
<dbReference type="InterPro" id="IPR050807">
    <property type="entry name" value="TransReg_Diox_bact_type"/>
</dbReference>
<evidence type="ECO:0000256" key="2">
    <source>
        <dbReference type="ARBA" id="ARBA00023125"/>
    </source>
</evidence>
<dbReference type="Pfam" id="PF01381">
    <property type="entry name" value="HTH_3"/>
    <property type="match status" value="1"/>
</dbReference>
<dbReference type="CDD" id="cd00093">
    <property type="entry name" value="HTH_XRE"/>
    <property type="match status" value="1"/>
</dbReference>
<proteinExistence type="predicted"/>
<dbReference type="SUPFAM" id="SSF47413">
    <property type="entry name" value="lambda repressor-like DNA-binding domains"/>
    <property type="match status" value="1"/>
</dbReference>
<keyword evidence="1" id="KW-0805">Transcription regulation</keyword>
<dbReference type="InterPro" id="IPR010982">
    <property type="entry name" value="Lambda_DNA-bd_dom_sf"/>
</dbReference>
<dbReference type="RefSeq" id="WP_096446256.1">
    <property type="nucleotide sequence ID" value="NZ_JBHSOG010000023.1"/>
</dbReference>
<gene>
    <name evidence="5" type="ORF">ACFPTN_06565</name>
</gene>
<dbReference type="Gene3D" id="1.10.260.40">
    <property type="entry name" value="lambda repressor-like DNA-binding domains"/>
    <property type="match status" value="1"/>
</dbReference>
<evidence type="ECO:0000256" key="3">
    <source>
        <dbReference type="ARBA" id="ARBA00023163"/>
    </source>
</evidence>
<comment type="caution">
    <text evidence="5">The sequence shown here is derived from an EMBL/GenBank/DDBJ whole genome shotgun (WGS) entry which is preliminary data.</text>
</comment>
<name>A0ABW1APQ5_9RHOO</name>
<dbReference type="SMART" id="SM00530">
    <property type="entry name" value="HTH_XRE"/>
    <property type="match status" value="1"/>
</dbReference>
<protein>
    <submittedName>
        <fullName evidence="5">Helix-turn-helix domain-containing protein</fullName>
    </submittedName>
</protein>
<feature type="domain" description="HTH cro/C1-type" evidence="4">
    <location>
        <begin position="11"/>
        <end position="65"/>
    </location>
</feature>
<accession>A0ABW1APQ5</accession>